<evidence type="ECO:0000256" key="5">
    <source>
        <dbReference type="HAMAP-Rule" id="MF_02120"/>
    </source>
</evidence>
<dbReference type="NCBIfam" id="TIGR01048">
    <property type="entry name" value="lysA"/>
    <property type="match status" value="1"/>
</dbReference>
<dbReference type="Pfam" id="PF02784">
    <property type="entry name" value="Orn_Arg_deC_N"/>
    <property type="match status" value="1"/>
</dbReference>
<dbReference type="EC" id="4.1.1.20" evidence="5 6"/>
<comment type="caution">
    <text evidence="10">The sequence shown here is derived from an EMBL/GenBank/DDBJ whole genome shotgun (WGS) entry which is preliminary data.</text>
</comment>
<dbReference type="InterPro" id="IPR009006">
    <property type="entry name" value="Ala_racemase/Decarboxylase_C"/>
</dbReference>
<comment type="pathway">
    <text evidence="5 8">Amino-acid biosynthesis; L-lysine biosynthesis via DAP pathway; L-lysine from DL-2,6-diaminopimelate: step 1/1.</text>
</comment>
<evidence type="ECO:0000256" key="1">
    <source>
        <dbReference type="ARBA" id="ARBA00001933"/>
    </source>
</evidence>
<dbReference type="Proteomes" id="UP000241848">
    <property type="component" value="Unassembled WGS sequence"/>
</dbReference>
<dbReference type="GO" id="GO:0009089">
    <property type="term" value="P:lysine biosynthetic process via diaminopimelate"/>
    <property type="evidence" value="ECO:0007669"/>
    <property type="project" value="UniProtKB-UniRule"/>
</dbReference>
<feature type="binding site" evidence="5">
    <location>
        <position position="244"/>
    </location>
    <ligand>
        <name>pyridoxal 5'-phosphate</name>
        <dbReference type="ChEBI" id="CHEBI:597326"/>
    </ligand>
</feature>
<dbReference type="SUPFAM" id="SSF51419">
    <property type="entry name" value="PLP-binding barrel"/>
    <property type="match status" value="1"/>
</dbReference>
<dbReference type="PROSITE" id="PS00879">
    <property type="entry name" value="ODR_DC_2_2"/>
    <property type="match status" value="1"/>
</dbReference>
<name>A0A2T2WKU6_9FIRM</name>
<evidence type="ECO:0000256" key="4">
    <source>
        <dbReference type="ARBA" id="ARBA00023239"/>
    </source>
</evidence>
<reference evidence="10 11" key="1">
    <citation type="journal article" date="2014" name="BMC Genomics">
        <title>Comparison of environmental and isolate Sulfobacillus genomes reveals diverse carbon, sulfur, nitrogen, and hydrogen metabolisms.</title>
        <authorList>
            <person name="Justice N.B."/>
            <person name="Norman A."/>
            <person name="Brown C.T."/>
            <person name="Singh A."/>
            <person name="Thomas B.C."/>
            <person name="Banfield J.F."/>
        </authorList>
    </citation>
    <scope>NUCLEOTIDE SEQUENCE [LARGE SCALE GENOMIC DNA]</scope>
    <source>
        <strain evidence="10">AMDSBA3</strain>
    </source>
</reference>
<comment type="subunit">
    <text evidence="5">Homodimer.</text>
</comment>
<feature type="binding site" evidence="5">
    <location>
        <position position="329"/>
    </location>
    <ligand>
        <name>substrate</name>
    </ligand>
</feature>
<evidence type="ECO:0000259" key="9">
    <source>
        <dbReference type="Pfam" id="PF02784"/>
    </source>
</evidence>
<proteinExistence type="inferred from homology"/>
<dbReference type="EMBL" id="PXYV01000011">
    <property type="protein sequence ID" value="PSR22847.1"/>
    <property type="molecule type" value="Genomic_DNA"/>
</dbReference>
<feature type="modified residue" description="N6-(pyridoxal phosphate)lysine" evidence="5 7">
    <location>
        <position position="62"/>
    </location>
</feature>
<dbReference type="InterPro" id="IPR029066">
    <property type="entry name" value="PLP-binding_barrel"/>
</dbReference>
<comment type="function">
    <text evidence="5">Specifically catalyzes the decarboxylation of meso-diaminopimelate (meso-DAP) to L-lysine.</text>
</comment>
<keyword evidence="5 8" id="KW-0457">Lysine biosynthesis</keyword>
<dbReference type="InterPro" id="IPR000183">
    <property type="entry name" value="Orn/DAP/Arg_de-COase"/>
</dbReference>
<dbReference type="CDD" id="cd06828">
    <property type="entry name" value="PLPDE_III_DapDC"/>
    <property type="match status" value="1"/>
</dbReference>
<evidence type="ECO:0000313" key="10">
    <source>
        <dbReference type="EMBL" id="PSR22847.1"/>
    </source>
</evidence>
<evidence type="ECO:0000256" key="3">
    <source>
        <dbReference type="ARBA" id="ARBA00022898"/>
    </source>
</evidence>
<evidence type="ECO:0000256" key="7">
    <source>
        <dbReference type="PIRSR" id="PIRSR600183-50"/>
    </source>
</evidence>
<feature type="binding site" evidence="5">
    <location>
        <begin position="285"/>
        <end position="288"/>
    </location>
    <ligand>
        <name>pyridoxal 5'-phosphate</name>
        <dbReference type="ChEBI" id="CHEBI:597326"/>
    </ligand>
</feature>
<feature type="active site" description="Proton donor" evidence="7">
    <location>
        <position position="356"/>
    </location>
</feature>
<dbReference type="PRINTS" id="PR01181">
    <property type="entry name" value="DAPDCRBXLASE"/>
</dbReference>
<feature type="binding site" evidence="5">
    <location>
        <position position="385"/>
    </location>
    <ligand>
        <name>pyridoxal 5'-phosphate</name>
        <dbReference type="ChEBI" id="CHEBI:597326"/>
    </ligand>
</feature>
<dbReference type="PANTHER" id="PTHR43727:SF2">
    <property type="entry name" value="GROUP IV DECARBOXYLASE"/>
    <property type="match status" value="1"/>
</dbReference>
<dbReference type="PANTHER" id="PTHR43727">
    <property type="entry name" value="DIAMINOPIMELATE DECARBOXYLASE"/>
    <property type="match status" value="1"/>
</dbReference>
<dbReference type="AlphaFoldDB" id="A0A2T2WKU6"/>
<dbReference type="SUPFAM" id="SSF50621">
    <property type="entry name" value="Alanine racemase C-terminal domain-like"/>
    <property type="match status" value="1"/>
</dbReference>
<dbReference type="Gene3D" id="2.40.37.10">
    <property type="entry name" value="Lyase, Ornithine Decarboxylase, Chain A, domain 1"/>
    <property type="match status" value="1"/>
</dbReference>
<comment type="similarity">
    <text evidence="5">Belongs to the Orn/Lys/Arg decarboxylase class-II family. LysA subfamily.</text>
</comment>
<feature type="binding site" evidence="5">
    <location>
        <position position="288"/>
    </location>
    <ligand>
        <name>substrate</name>
    </ligand>
</feature>
<feature type="domain" description="Orn/DAP/Arg decarboxylase 2 N-terminal" evidence="9">
    <location>
        <begin position="39"/>
        <end position="292"/>
    </location>
</feature>
<dbReference type="UniPathway" id="UPA00034">
    <property type="reaction ID" value="UER00027"/>
</dbReference>
<dbReference type="InterPro" id="IPR022644">
    <property type="entry name" value="De-COase2_N"/>
</dbReference>
<sequence>MRPRTYRKSSDGVISVGGVKLEDLAAQYGTPLYVLDYETLVANMRAYRDALAHWGTPYYAGKAFCCRAMVELVAQEQFGLDVVSGGELYTARTAGFDMSRVLFHGNVKTAAEIDAGLQSDVGHFVIDSIDELVAVNQAAAQSQRVAPVLLRLTPGIEAHTHEFIRTGQFDSKFGLALANGIAEEAVERALACTNLRLDGFHAHIGSQILTVEPLVANAQALLQFSLRMLEQFGYWPRILDIGGGFGVQYTKSDRPPDPAVVLRRVKGLVDEWTPPGHRPPQIIVEPGRSVVAEAGLTLYRVEVVKEVPGGRVYVAVDGGMGDNIRPALYQAVYSAELDGKPDDVPLQEVSVAGRYCETGDLLIASVKLPMPTRGDLLAVWGTGAYNYAMASTYNRVPRPAVVLVRQGDSQAWIERERWEDLVQWDRPLQVSPGVEA</sequence>
<feature type="binding site" evidence="5">
    <location>
        <position position="357"/>
    </location>
    <ligand>
        <name>substrate</name>
    </ligand>
</feature>
<gene>
    <name evidence="5 10" type="primary">lysA</name>
    <name evidence="10" type="ORF">C7B45_05085</name>
</gene>
<dbReference type="GO" id="GO:0008836">
    <property type="term" value="F:diaminopimelate decarboxylase activity"/>
    <property type="evidence" value="ECO:0007669"/>
    <property type="project" value="UniProtKB-UniRule"/>
</dbReference>
<comment type="catalytic activity">
    <reaction evidence="5 8">
        <text>meso-2,6-diaminopimelate + H(+) = L-lysine + CO2</text>
        <dbReference type="Rhea" id="RHEA:15101"/>
        <dbReference type="ChEBI" id="CHEBI:15378"/>
        <dbReference type="ChEBI" id="CHEBI:16526"/>
        <dbReference type="ChEBI" id="CHEBI:32551"/>
        <dbReference type="ChEBI" id="CHEBI:57791"/>
        <dbReference type="EC" id="4.1.1.20"/>
    </reaction>
</comment>
<keyword evidence="5" id="KW-0028">Amino-acid biosynthesis</keyword>
<feature type="binding site" evidence="5">
    <location>
        <position position="385"/>
    </location>
    <ligand>
        <name>substrate</name>
    </ligand>
</feature>
<evidence type="ECO:0000256" key="2">
    <source>
        <dbReference type="ARBA" id="ARBA00022793"/>
    </source>
</evidence>
<feature type="binding site" evidence="5">
    <location>
        <position position="325"/>
    </location>
    <ligand>
        <name>substrate</name>
    </ligand>
</feature>
<evidence type="ECO:0000313" key="11">
    <source>
        <dbReference type="Proteomes" id="UP000241848"/>
    </source>
</evidence>
<accession>A0A2T2WKU6</accession>
<dbReference type="InterPro" id="IPR002986">
    <property type="entry name" value="DAP_deCOOHase_LysA"/>
</dbReference>
<dbReference type="Gene3D" id="3.20.20.10">
    <property type="entry name" value="Alanine racemase"/>
    <property type="match status" value="1"/>
</dbReference>
<dbReference type="FunFam" id="3.20.20.10:FF:000003">
    <property type="entry name" value="Diaminopimelate decarboxylase"/>
    <property type="match status" value="1"/>
</dbReference>
<organism evidence="10 11">
    <name type="scientific">Sulfobacillus acidophilus</name>
    <dbReference type="NCBI Taxonomy" id="53633"/>
    <lineage>
        <taxon>Bacteria</taxon>
        <taxon>Bacillati</taxon>
        <taxon>Bacillota</taxon>
        <taxon>Clostridia</taxon>
        <taxon>Eubacteriales</taxon>
        <taxon>Clostridiales Family XVII. Incertae Sedis</taxon>
        <taxon>Sulfobacillus</taxon>
    </lineage>
</organism>
<dbReference type="HAMAP" id="MF_02120">
    <property type="entry name" value="LysA"/>
    <property type="match status" value="1"/>
</dbReference>
<dbReference type="GO" id="GO:0030170">
    <property type="term" value="F:pyridoxal phosphate binding"/>
    <property type="evidence" value="ECO:0007669"/>
    <property type="project" value="UniProtKB-UniRule"/>
</dbReference>
<dbReference type="InterPro" id="IPR022657">
    <property type="entry name" value="De-COase2_CS"/>
</dbReference>
<keyword evidence="3 5" id="KW-0663">Pyridoxal phosphate</keyword>
<keyword evidence="2 5" id="KW-0210">Decarboxylase</keyword>
<protein>
    <recommendedName>
        <fullName evidence="5 6">Diaminopimelate decarboxylase</fullName>
        <shortName evidence="5">DAP decarboxylase</shortName>
        <shortName evidence="5">DAPDC</shortName>
        <ecNumber evidence="5 6">4.1.1.20</ecNumber>
    </recommendedName>
</protein>
<dbReference type="PRINTS" id="PR01179">
    <property type="entry name" value="ODADCRBXLASE"/>
</dbReference>
<evidence type="ECO:0000256" key="8">
    <source>
        <dbReference type="RuleBase" id="RU003738"/>
    </source>
</evidence>
<keyword evidence="4 5" id="KW-0456">Lyase</keyword>
<evidence type="ECO:0000256" key="6">
    <source>
        <dbReference type="NCBIfam" id="TIGR01048"/>
    </source>
</evidence>
<comment type="cofactor">
    <cofactor evidence="1 5 7 8">
        <name>pyridoxal 5'-phosphate</name>
        <dbReference type="ChEBI" id="CHEBI:597326"/>
    </cofactor>
</comment>